<accession>A0A291ATP2</accession>
<dbReference type="PROSITE" id="PS50181">
    <property type="entry name" value="FBOX"/>
    <property type="match status" value="1"/>
</dbReference>
<dbReference type="InterPro" id="IPR001810">
    <property type="entry name" value="F-box_dom"/>
</dbReference>
<feature type="compositionally biased region" description="Polar residues" evidence="1">
    <location>
        <begin position="329"/>
        <end position="344"/>
    </location>
</feature>
<dbReference type="KEGG" id="vg:34568298"/>
<keyword evidence="4" id="KW-1185">Reference proteome</keyword>
<name>A0A291ATP2_9VIRU</name>
<evidence type="ECO:0000313" key="4">
    <source>
        <dbReference type="Proteomes" id="UP000204584"/>
    </source>
</evidence>
<feature type="domain" description="F-box" evidence="2">
    <location>
        <begin position="71"/>
        <end position="117"/>
    </location>
</feature>
<evidence type="ECO:0000313" key="3">
    <source>
        <dbReference type="EMBL" id="ATE82224.1"/>
    </source>
</evidence>
<dbReference type="Pfam" id="PF12937">
    <property type="entry name" value="F-box-like"/>
    <property type="match status" value="1"/>
</dbReference>
<gene>
    <name evidence="3" type="ORF">psal_cds_754</name>
</gene>
<dbReference type="RefSeq" id="YP_009430063.1">
    <property type="nucleotide sequence ID" value="NC_022098.1"/>
</dbReference>
<dbReference type="EMBL" id="KC977571">
    <property type="protein sequence ID" value="ATE82224.1"/>
    <property type="molecule type" value="Genomic_DNA"/>
</dbReference>
<dbReference type="SUPFAM" id="SSF81383">
    <property type="entry name" value="F-box domain"/>
    <property type="match status" value="1"/>
</dbReference>
<dbReference type="InterPro" id="IPR036047">
    <property type="entry name" value="F-box-like_dom_sf"/>
</dbReference>
<reference evidence="3 4" key="1">
    <citation type="journal article" date="2013" name="Science">
        <title>Pandoraviruses: amoeba viruses with genomes up to 2.5 Mb reaching that of parasitic eukaryotes.</title>
        <authorList>
            <person name="Philippe N."/>
            <person name="Legendre M."/>
            <person name="Doutre G."/>
            <person name="Coute Y."/>
            <person name="Poirot O."/>
            <person name="Lescot M."/>
            <person name="Arslan D."/>
            <person name="Seltzer V."/>
            <person name="Bertaux L."/>
            <person name="Bruley C."/>
            <person name="Garin J."/>
            <person name="Claverie J.M."/>
            <person name="Abergel C."/>
        </authorList>
    </citation>
    <scope>NUCLEOTIDE SEQUENCE [LARGE SCALE GENOMIC DNA]</scope>
</reference>
<proteinExistence type="predicted"/>
<sequence length="344" mass="38596">MEHEWALTGATASRAAHAEDCRHQTYLYDKERYVCASRDSRPFVQRLRPAPAVVPQSVGRERKQDQRQTWMATLDDLPDEVVLEVARFLGPADICALGAACRHMHEIAGDLSLWRFLFIQDFARLYIAIDPTMVPPSGWLAPEAWPPEARFLYDHGDAASLMPPLREPAVGLPAPLGHAFAMGKDWQWVYRAHAIVHGDGPSAHGPGRKTAHGTMRVGDYYRGSLLYGAEVALDGTYWEEAHAPWQSVARWRVECASGAVSCFVQDFCVRAWPASGRREWTSYSRRAIDSVDEWAGASKVTITADVHNHTVSADLRHRRRRARHGSRTMPLTPTTPPDQQIIKT</sequence>
<protein>
    <submittedName>
        <fullName evidence="3">F-box domain containing protein</fullName>
    </submittedName>
</protein>
<dbReference type="GeneID" id="34568298"/>
<evidence type="ECO:0000256" key="1">
    <source>
        <dbReference type="SAM" id="MobiDB-lite"/>
    </source>
</evidence>
<dbReference type="Proteomes" id="UP000204584">
    <property type="component" value="Segment"/>
</dbReference>
<organism evidence="3 4">
    <name type="scientific">Pandoravirus salinus</name>
    <dbReference type="NCBI Taxonomy" id="1349410"/>
    <lineage>
        <taxon>Viruses</taxon>
        <taxon>Pandoravirus</taxon>
    </lineage>
</organism>
<evidence type="ECO:0000259" key="2">
    <source>
        <dbReference type="PROSITE" id="PS50181"/>
    </source>
</evidence>
<dbReference type="Gene3D" id="1.20.1280.50">
    <property type="match status" value="1"/>
</dbReference>
<feature type="region of interest" description="Disordered" evidence="1">
    <location>
        <begin position="319"/>
        <end position="344"/>
    </location>
</feature>
<dbReference type="SMART" id="SM00256">
    <property type="entry name" value="FBOX"/>
    <property type="match status" value="1"/>
</dbReference>